<keyword evidence="5" id="KW-1185">Reference proteome</keyword>
<name>A0ABS0AEA7_9GAMM</name>
<evidence type="ECO:0000313" key="4">
    <source>
        <dbReference type="EMBL" id="MBF5052486.1"/>
    </source>
</evidence>
<dbReference type="RefSeq" id="WP_194855431.1">
    <property type="nucleotide sequence ID" value="NZ_ARXR01000006.1"/>
</dbReference>
<evidence type="ECO:0000313" key="5">
    <source>
        <dbReference type="Proteomes" id="UP000644441"/>
    </source>
</evidence>
<dbReference type="PANTHER" id="PTHR33359">
    <property type="entry name" value="MOLYBDOPTERIN SYNTHASE SULFUR CARRIER SUBUNIT"/>
    <property type="match status" value="1"/>
</dbReference>
<dbReference type="CDD" id="cd00754">
    <property type="entry name" value="Ubl_MoaD"/>
    <property type="match status" value="1"/>
</dbReference>
<protein>
    <recommendedName>
        <fullName evidence="3">Molybdopterin synthase sulfur carrier subunit</fullName>
    </recommendedName>
</protein>
<reference evidence="4 5" key="1">
    <citation type="submission" date="2012-09" db="EMBL/GenBank/DDBJ databases">
        <title>Genome Sequence of alkane-degrading Bacterium Alcanivorax venustensis ISO4.</title>
        <authorList>
            <person name="Lai Q."/>
            <person name="Shao Z."/>
        </authorList>
    </citation>
    <scope>NUCLEOTIDE SEQUENCE [LARGE SCALE GENOMIC DNA]</scope>
    <source>
        <strain evidence="4 5">ISO4</strain>
    </source>
</reference>
<dbReference type="Pfam" id="PF02597">
    <property type="entry name" value="ThiS"/>
    <property type="match status" value="1"/>
</dbReference>
<dbReference type="PANTHER" id="PTHR33359:SF1">
    <property type="entry name" value="MOLYBDOPTERIN SYNTHASE SULFUR CARRIER SUBUNIT"/>
    <property type="match status" value="1"/>
</dbReference>
<evidence type="ECO:0000256" key="1">
    <source>
        <dbReference type="ARBA" id="ARBA00022741"/>
    </source>
</evidence>
<dbReference type="SUPFAM" id="SSF54285">
    <property type="entry name" value="MoaD/ThiS"/>
    <property type="match status" value="1"/>
</dbReference>
<dbReference type="InterPro" id="IPR003749">
    <property type="entry name" value="ThiS/MoaD-like"/>
</dbReference>
<dbReference type="EMBL" id="ARXR01000006">
    <property type="protein sequence ID" value="MBF5052486.1"/>
    <property type="molecule type" value="Genomic_DNA"/>
</dbReference>
<evidence type="ECO:0000256" key="2">
    <source>
        <dbReference type="ARBA" id="ARBA00024200"/>
    </source>
</evidence>
<organism evidence="4 5">
    <name type="scientific">Alloalcanivorax venustensis ISO4</name>
    <dbReference type="NCBI Taxonomy" id="1177184"/>
    <lineage>
        <taxon>Bacteria</taxon>
        <taxon>Pseudomonadati</taxon>
        <taxon>Pseudomonadota</taxon>
        <taxon>Gammaproteobacteria</taxon>
        <taxon>Oceanospirillales</taxon>
        <taxon>Alcanivoracaceae</taxon>
        <taxon>Alloalcanivorax</taxon>
    </lineage>
</organism>
<dbReference type="InterPro" id="IPR012675">
    <property type="entry name" value="Beta-grasp_dom_sf"/>
</dbReference>
<evidence type="ECO:0000256" key="3">
    <source>
        <dbReference type="ARBA" id="ARBA00024247"/>
    </source>
</evidence>
<dbReference type="Gene3D" id="3.10.20.30">
    <property type="match status" value="1"/>
</dbReference>
<dbReference type="InterPro" id="IPR016155">
    <property type="entry name" value="Mopterin_synth/thiamin_S_b"/>
</dbReference>
<keyword evidence="1" id="KW-0547">Nucleotide-binding</keyword>
<dbReference type="Proteomes" id="UP000644441">
    <property type="component" value="Unassembled WGS sequence"/>
</dbReference>
<dbReference type="InterPro" id="IPR044672">
    <property type="entry name" value="MOCS2A"/>
</dbReference>
<comment type="caution">
    <text evidence="4">The sequence shown here is derived from an EMBL/GenBank/DDBJ whole genome shotgun (WGS) entry which is preliminary data.</text>
</comment>
<gene>
    <name evidence="4" type="primary">moaD</name>
    <name evidence="4" type="ORF">ISO4_01088</name>
</gene>
<sequence length="81" mass="9095">MIRIRFFARLREALDCDFLDLCPPSPLSVAALRRHLIHQYPHWAAHLDGRLLSAVNQEMANGQTPVRDGDEVAFFPPVTGG</sequence>
<comment type="similarity">
    <text evidence="2">Belongs to the MoaD family.</text>
</comment>
<accession>A0ABS0AEA7</accession>
<proteinExistence type="inferred from homology"/>